<sequence>MKFDINALIQKQKRPIKDKKQLSAELKKTIEQEEDPRIQKHKINALKKGYTPEEAEKIASICRSYYKSIDKMQAELSEKSMKIHEIFNEQSVKKGSWQQKYLTDFDKYVSKCRYCLNSGLDLPDEPLFTDYVPDLIPVEEELNQESVAAGMTLEEYIKKEYLFK</sequence>
<evidence type="ECO:0000313" key="2">
    <source>
        <dbReference type="Proteomes" id="UP001199915"/>
    </source>
</evidence>
<organism evidence="1 2">
    <name type="scientific">Fusicatenibacter saccharivorans</name>
    <dbReference type="NCBI Taxonomy" id="1150298"/>
    <lineage>
        <taxon>Bacteria</taxon>
        <taxon>Bacillati</taxon>
        <taxon>Bacillota</taxon>
        <taxon>Clostridia</taxon>
        <taxon>Lachnospirales</taxon>
        <taxon>Lachnospiraceae</taxon>
        <taxon>Fusicatenibacter</taxon>
    </lineage>
</organism>
<proteinExistence type="predicted"/>
<gene>
    <name evidence="1" type="ORF">L0N21_17415</name>
</gene>
<accession>A0AAE3F6S0</accession>
<evidence type="ECO:0000313" key="1">
    <source>
        <dbReference type="EMBL" id="MCG4767261.1"/>
    </source>
</evidence>
<dbReference type="EMBL" id="JAKNFS010000038">
    <property type="protein sequence ID" value="MCG4767261.1"/>
    <property type="molecule type" value="Genomic_DNA"/>
</dbReference>
<reference evidence="1" key="1">
    <citation type="submission" date="2022-01" db="EMBL/GenBank/DDBJ databases">
        <title>Collection of gut derived symbiotic bacterial strains cultured from healthy donors.</title>
        <authorList>
            <person name="Lin H."/>
            <person name="Kohout C."/>
            <person name="Waligurski E."/>
            <person name="Pamer E.G."/>
        </authorList>
    </citation>
    <scope>NUCLEOTIDE SEQUENCE</scope>
    <source>
        <strain evidence="1">DFI.5.49</strain>
    </source>
</reference>
<name>A0AAE3F6S0_9FIRM</name>
<dbReference type="AlphaFoldDB" id="A0AAE3F6S0"/>
<protein>
    <submittedName>
        <fullName evidence="1">Uncharacterized protein</fullName>
    </submittedName>
</protein>
<dbReference type="RefSeq" id="WP_238033720.1">
    <property type="nucleotide sequence ID" value="NZ_JAKNFS010000038.1"/>
</dbReference>
<comment type="caution">
    <text evidence="1">The sequence shown here is derived from an EMBL/GenBank/DDBJ whole genome shotgun (WGS) entry which is preliminary data.</text>
</comment>
<dbReference type="Proteomes" id="UP001199915">
    <property type="component" value="Unassembled WGS sequence"/>
</dbReference>